<dbReference type="InterPro" id="IPR014910">
    <property type="entry name" value="YdhR"/>
</dbReference>
<reference evidence="1" key="1">
    <citation type="submission" date="2019-12" db="EMBL/GenBank/DDBJ databases">
        <title>Ruegeria JWLKs population differentiation of coral mucus and skeleton niches.</title>
        <authorList>
            <person name="Luo D."/>
        </authorList>
    </citation>
    <scope>NUCLEOTIDE SEQUENCE</scope>
    <source>
        <strain evidence="1">HKCCD6181</strain>
    </source>
</reference>
<accession>A0AA91BZV5</accession>
<evidence type="ECO:0000313" key="1">
    <source>
        <dbReference type="EMBL" id="NOE18461.1"/>
    </source>
</evidence>
<dbReference type="Proteomes" id="UP000597886">
    <property type="component" value="Unassembled WGS sequence"/>
</dbReference>
<dbReference type="PANTHER" id="PTHR39169">
    <property type="match status" value="1"/>
</dbReference>
<dbReference type="SUPFAM" id="SSF54909">
    <property type="entry name" value="Dimeric alpha+beta barrel"/>
    <property type="match status" value="1"/>
</dbReference>
<organism evidence="1 2">
    <name type="scientific">Ruegeria atlantica</name>
    <dbReference type="NCBI Taxonomy" id="81569"/>
    <lineage>
        <taxon>Bacteria</taxon>
        <taxon>Pseudomonadati</taxon>
        <taxon>Pseudomonadota</taxon>
        <taxon>Alphaproteobacteria</taxon>
        <taxon>Rhodobacterales</taxon>
        <taxon>Roseobacteraceae</taxon>
        <taxon>Ruegeria</taxon>
    </lineage>
</organism>
<keyword evidence="1" id="KW-0560">Oxidoreductase</keyword>
<name>A0AA91BZV5_9RHOB</name>
<dbReference type="GO" id="GO:0004497">
    <property type="term" value="F:monooxygenase activity"/>
    <property type="evidence" value="ECO:0007669"/>
    <property type="project" value="UniProtKB-KW"/>
</dbReference>
<keyword evidence="1" id="KW-0503">Monooxygenase</keyword>
<dbReference type="PANTHER" id="PTHR39169:SF1">
    <property type="entry name" value="MONOOXYGENASE YDHR-RELATED"/>
    <property type="match status" value="1"/>
</dbReference>
<comment type="caution">
    <text evidence="1">The sequence shown here is derived from an EMBL/GenBank/DDBJ whole genome shotgun (WGS) entry which is preliminary data.</text>
</comment>
<gene>
    <name evidence="1" type="ORF">GS634_10070</name>
</gene>
<dbReference type="RefSeq" id="WP_171329882.1">
    <property type="nucleotide sequence ID" value="NZ_WVRA01000003.1"/>
</dbReference>
<dbReference type="EMBL" id="WVRA01000003">
    <property type="protein sequence ID" value="NOE18461.1"/>
    <property type="molecule type" value="Genomic_DNA"/>
</dbReference>
<dbReference type="Gene3D" id="3.30.70.100">
    <property type="match status" value="1"/>
</dbReference>
<sequence>MSTMKIWDLHMTYDGPMTEEFAEGTKRLAESIAQEAGVIWKIWTVDESSGDFGSTYLFRGLAALETYKAMHVKRLAAIGVTVTSDHVFDIMEDLSSITNAPLREVV</sequence>
<dbReference type="AlphaFoldDB" id="A0AA91BZV5"/>
<protein>
    <submittedName>
        <fullName evidence="1">Monooxygenase</fullName>
    </submittedName>
</protein>
<dbReference type="InterPro" id="IPR011008">
    <property type="entry name" value="Dimeric_a/b-barrel"/>
</dbReference>
<dbReference type="NCBIfam" id="NF008333">
    <property type="entry name" value="PRK11118.1"/>
    <property type="match status" value="1"/>
</dbReference>
<evidence type="ECO:0000313" key="2">
    <source>
        <dbReference type="Proteomes" id="UP000597886"/>
    </source>
</evidence>
<dbReference type="Pfam" id="PF08803">
    <property type="entry name" value="ydhR"/>
    <property type="match status" value="1"/>
</dbReference>
<proteinExistence type="predicted"/>